<protein>
    <submittedName>
        <fullName evidence="2">Uncharacterized protein</fullName>
    </submittedName>
</protein>
<evidence type="ECO:0000256" key="1">
    <source>
        <dbReference type="SAM" id="MobiDB-lite"/>
    </source>
</evidence>
<proteinExistence type="predicted"/>
<name>A0A061SED4_9CHLO</name>
<sequence>RRPRAVDQGRRRLGPPRGSGLGSGAAPASPFLSPPPFKKERFTQGICPASSGGREGPGESGEGRMGRETGKDREMGLREPGGRTARA</sequence>
<dbReference type="AlphaFoldDB" id="A0A061SED4"/>
<feature type="compositionally biased region" description="Basic and acidic residues" evidence="1">
    <location>
        <begin position="61"/>
        <end position="81"/>
    </location>
</feature>
<organism evidence="2">
    <name type="scientific">Tetraselmis sp. GSL018</name>
    <dbReference type="NCBI Taxonomy" id="582737"/>
    <lineage>
        <taxon>Eukaryota</taxon>
        <taxon>Viridiplantae</taxon>
        <taxon>Chlorophyta</taxon>
        <taxon>core chlorophytes</taxon>
        <taxon>Chlorodendrophyceae</taxon>
        <taxon>Chlorodendrales</taxon>
        <taxon>Chlorodendraceae</taxon>
        <taxon>Tetraselmis</taxon>
    </lineage>
</organism>
<reference evidence="2" key="1">
    <citation type="submission" date="2014-05" db="EMBL/GenBank/DDBJ databases">
        <title>The transcriptome of the halophilic microalga Tetraselmis sp. GSL018 isolated from the Great Salt Lake, Utah.</title>
        <authorList>
            <person name="Jinkerson R.E."/>
            <person name="D'Adamo S."/>
            <person name="Posewitz M.C."/>
        </authorList>
    </citation>
    <scope>NUCLEOTIDE SEQUENCE</scope>
    <source>
        <strain evidence="2">GSL018</strain>
    </source>
</reference>
<feature type="non-terminal residue" evidence="2">
    <location>
        <position position="87"/>
    </location>
</feature>
<dbReference type="EMBL" id="GBEZ01003722">
    <property type="protein sequence ID" value="JAC81439.1"/>
    <property type="molecule type" value="Transcribed_RNA"/>
</dbReference>
<accession>A0A061SED4</accession>
<feature type="non-terminal residue" evidence="2">
    <location>
        <position position="1"/>
    </location>
</feature>
<feature type="compositionally biased region" description="Basic and acidic residues" evidence="1">
    <location>
        <begin position="1"/>
        <end position="10"/>
    </location>
</feature>
<feature type="region of interest" description="Disordered" evidence="1">
    <location>
        <begin position="1"/>
        <end position="87"/>
    </location>
</feature>
<gene>
    <name evidence="2" type="ORF">TSPGSL018_7929</name>
</gene>
<evidence type="ECO:0000313" key="2">
    <source>
        <dbReference type="EMBL" id="JAC81439.1"/>
    </source>
</evidence>